<dbReference type="Gene3D" id="3.20.20.140">
    <property type="entry name" value="Metal-dependent hydrolases"/>
    <property type="match status" value="1"/>
</dbReference>
<dbReference type="GO" id="GO:0004000">
    <property type="term" value="F:adenosine deaminase activity"/>
    <property type="evidence" value="ECO:0007669"/>
    <property type="project" value="TreeGrafter"/>
</dbReference>
<comment type="similarity">
    <text evidence="2">Belongs to the metallo-dependent hydrolases superfamily. Adenosine and AMP deaminases family.</text>
</comment>
<protein>
    <recommendedName>
        <fullName evidence="3">adenosine deaminase</fullName>
        <ecNumber evidence="3">3.5.4.4</ecNumber>
    </recommendedName>
</protein>
<dbReference type="GO" id="GO:0043103">
    <property type="term" value="P:hypoxanthine salvage"/>
    <property type="evidence" value="ECO:0007669"/>
    <property type="project" value="TreeGrafter"/>
</dbReference>
<dbReference type="GO" id="GO:0046872">
    <property type="term" value="F:metal ion binding"/>
    <property type="evidence" value="ECO:0007669"/>
    <property type="project" value="UniProtKB-KW"/>
</dbReference>
<dbReference type="AlphaFoldDB" id="A0A7X0X4I9"/>
<proteinExistence type="inferred from homology"/>
<evidence type="ECO:0000313" key="9">
    <source>
        <dbReference type="EMBL" id="MBC1509660.1"/>
    </source>
</evidence>
<keyword evidence="11" id="KW-1185">Reference proteome</keyword>
<dbReference type="GO" id="GO:0046103">
    <property type="term" value="P:inosine biosynthetic process"/>
    <property type="evidence" value="ECO:0007669"/>
    <property type="project" value="TreeGrafter"/>
</dbReference>
<evidence type="ECO:0000256" key="1">
    <source>
        <dbReference type="ARBA" id="ARBA00001947"/>
    </source>
</evidence>
<dbReference type="EMBL" id="JAASUB010000007">
    <property type="protein sequence ID" value="MBC1509660.1"/>
    <property type="molecule type" value="Genomic_DNA"/>
</dbReference>
<dbReference type="EC" id="3.5.4.4" evidence="3"/>
<dbReference type="Proteomes" id="UP000587800">
    <property type="component" value="Unassembled WGS sequence"/>
</dbReference>
<dbReference type="PANTHER" id="PTHR11409:SF43">
    <property type="entry name" value="ADENOSINE DEAMINASE"/>
    <property type="match status" value="1"/>
</dbReference>
<dbReference type="NCBIfam" id="TIGR01430">
    <property type="entry name" value="aden_deam"/>
    <property type="match status" value="1"/>
</dbReference>
<dbReference type="RefSeq" id="WP_185380410.1">
    <property type="nucleotide sequence ID" value="NZ_JAASTW010000001.1"/>
</dbReference>
<dbReference type="Proteomes" id="UP000561617">
    <property type="component" value="Unassembled WGS sequence"/>
</dbReference>
<evidence type="ECO:0000313" key="10">
    <source>
        <dbReference type="Proteomes" id="UP000561617"/>
    </source>
</evidence>
<evidence type="ECO:0000313" key="11">
    <source>
        <dbReference type="Proteomes" id="UP000587800"/>
    </source>
</evidence>
<dbReference type="SUPFAM" id="SSF51556">
    <property type="entry name" value="Metallo-dependent hydrolases"/>
    <property type="match status" value="1"/>
</dbReference>
<evidence type="ECO:0000259" key="7">
    <source>
        <dbReference type="Pfam" id="PF00962"/>
    </source>
</evidence>
<accession>A0A7X0X4I9</accession>
<dbReference type="GO" id="GO:0005829">
    <property type="term" value="C:cytosol"/>
    <property type="evidence" value="ECO:0007669"/>
    <property type="project" value="TreeGrafter"/>
</dbReference>
<reference evidence="10 11" key="1">
    <citation type="submission" date="2020-03" db="EMBL/GenBank/DDBJ databases">
        <title>Soil Listeria distribution.</title>
        <authorList>
            <person name="Liao J."/>
            <person name="Wiedmann M."/>
        </authorList>
    </citation>
    <scope>NUCLEOTIDE SEQUENCE [LARGE SCALE GENOMIC DNA]</scope>
    <source>
        <strain evidence="9 11">FSL L7-1515</strain>
        <strain evidence="8 10">FSL L7-1554</strain>
    </source>
</reference>
<dbReference type="InterPro" id="IPR032466">
    <property type="entry name" value="Metal_Hydrolase"/>
</dbReference>
<comment type="cofactor">
    <cofactor evidence="1">
        <name>Zn(2+)</name>
        <dbReference type="ChEBI" id="CHEBI:29105"/>
    </cofactor>
</comment>
<gene>
    <name evidence="8" type="primary">add</name>
    <name evidence="8" type="ORF">HCJ38_00520</name>
    <name evidence="9" type="ORF">HCJ59_07105</name>
</gene>
<keyword evidence="4" id="KW-0479">Metal-binding</keyword>
<evidence type="ECO:0000256" key="3">
    <source>
        <dbReference type="ARBA" id="ARBA00012784"/>
    </source>
</evidence>
<evidence type="ECO:0000256" key="2">
    <source>
        <dbReference type="ARBA" id="ARBA00006676"/>
    </source>
</evidence>
<dbReference type="EMBL" id="JAASTW010000001">
    <property type="protein sequence ID" value="MBC1487512.1"/>
    <property type="molecule type" value="Genomic_DNA"/>
</dbReference>
<dbReference type="GO" id="GO:0006154">
    <property type="term" value="P:adenosine catabolic process"/>
    <property type="evidence" value="ECO:0007669"/>
    <property type="project" value="TreeGrafter"/>
</dbReference>
<organism evidence="8 10">
    <name type="scientific">Listeria immobilis</name>
    <dbReference type="NCBI Taxonomy" id="2713502"/>
    <lineage>
        <taxon>Bacteria</taxon>
        <taxon>Bacillati</taxon>
        <taxon>Bacillota</taxon>
        <taxon>Bacilli</taxon>
        <taxon>Bacillales</taxon>
        <taxon>Listeriaceae</taxon>
        <taxon>Listeria</taxon>
    </lineage>
</organism>
<evidence type="ECO:0000256" key="6">
    <source>
        <dbReference type="ARBA" id="ARBA00022833"/>
    </source>
</evidence>
<name>A0A7X0X4I9_9LIST</name>
<dbReference type="InterPro" id="IPR001365">
    <property type="entry name" value="A_deaminase_dom"/>
</dbReference>
<comment type="caution">
    <text evidence="8">The sequence shown here is derived from an EMBL/GenBank/DDBJ whole genome shotgun (WGS) entry which is preliminary data.</text>
</comment>
<evidence type="ECO:0000313" key="8">
    <source>
        <dbReference type="EMBL" id="MBC1487512.1"/>
    </source>
</evidence>
<sequence length="330" mass="36846">MTFQTIKRLPKIELHSHLDGSISLATLKKLAKIAGKKLPPDEEVSRNLHVAANCQSLASYLKCFETVMPFLQNEEALKIAAYDLIAQAADENIIYIEVRFSPMLFKLEGLSEQEIIQSVASGLKQGYLDYGVHSNMILCAMRGHDLETNKRVIDYAVSYRKIGVVGVDLAGDEAAYPPKMYLEWFDYAKEKAVNLTIHAGECGSAANIRDSIVFGAKRIGHGTSMRGHQDLMATCIQHQIHIEMCPTSNLQTKAISTMDEYPFQAFYNAGISLSINTDNRSVSRTTLTKEWQTLQVTTEVIQKITLDALEASFATDEEKQLLKEKITSFD</sequence>
<dbReference type="Pfam" id="PF00962">
    <property type="entry name" value="A_deaminase"/>
    <property type="match status" value="1"/>
</dbReference>
<keyword evidence="5 8" id="KW-0378">Hydrolase</keyword>
<dbReference type="PANTHER" id="PTHR11409">
    <property type="entry name" value="ADENOSINE DEAMINASE"/>
    <property type="match status" value="1"/>
</dbReference>
<evidence type="ECO:0000256" key="4">
    <source>
        <dbReference type="ARBA" id="ARBA00022723"/>
    </source>
</evidence>
<feature type="domain" description="Adenosine deaminase" evidence="7">
    <location>
        <begin position="10"/>
        <end position="327"/>
    </location>
</feature>
<keyword evidence="6" id="KW-0862">Zinc</keyword>
<evidence type="ECO:0000256" key="5">
    <source>
        <dbReference type="ARBA" id="ARBA00022801"/>
    </source>
</evidence>
<dbReference type="InterPro" id="IPR006330">
    <property type="entry name" value="Ado/ade_deaminase"/>
</dbReference>